<reference evidence="1" key="1">
    <citation type="submission" date="2021-03" db="EMBL/GenBank/DDBJ databases">
        <title>Evolutionary priming and transition to the ectomycorrhizal habit in an iconic lineage of mushroom-forming fungi: is preadaptation a requirement?</title>
        <authorList>
            <consortium name="DOE Joint Genome Institute"/>
            <person name="Looney B.P."/>
            <person name="Miyauchi S."/>
            <person name="Morin E."/>
            <person name="Drula E."/>
            <person name="Courty P.E."/>
            <person name="Chicoki N."/>
            <person name="Fauchery L."/>
            <person name="Kohler A."/>
            <person name="Kuo A."/>
            <person name="LaButti K."/>
            <person name="Pangilinan J."/>
            <person name="Lipzen A."/>
            <person name="Riley R."/>
            <person name="Andreopoulos W."/>
            <person name="He G."/>
            <person name="Johnson J."/>
            <person name="Barry K.W."/>
            <person name="Grigoriev I.V."/>
            <person name="Nagy L."/>
            <person name="Hibbett D."/>
            <person name="Henrissat B."/>
            <person name="Matheny P.B."/>
            <person name="Labbe J."/>
            <person name="Martin A.F."/>
        </authorList>
    </citation>
    <scope>NUCLEOTIDE SEQUENCE</scope>
    <source>
        <strain evidence="1">BPL698</strain>
    </source>
</reference>
<sequence>MAADAHSSNSSSHTLEDLHLSFGGHSASEPPPPPLVNGFKATANGSNQRGGEDDLDPLSKLQQELVHAREERDELATQYRNLLGKLQTMRNTLGNKLKQDAEELDRREQQMAQLSAHNEDLQLTVEALKAEVLTSNAEAERASRELDAMRQEASGESLQREQALREARAELERTRTARDDWEAEAMAQRVRAEEARLTLDATHRELAGIKEASERDVAARDAEAERANNLQAVLEDFQSAKDHELRQAVSEREAQLADITQSLAEYKHRALQAELQLEENSANNARTQALEQEVKEKTLLIGKLRHEAVIINEHLMEALRRLRRGSANTNVDRRLVTNMLLTFLNTPREDTKRFEMLGLLASILCWSDEERVRAGLQRMGNNPTSDNSPVRPRPMELEKTDETESFSRLWVEFLLAEAASGDPSSPPVTPIRPGFGYSPRLPGKDLKTPPIPKGKERALDPT</sequence>
<comment type="caution">
    <text evidence="1">The sequence shown here is derived from an EMBL/GenBank/DDBJ whole genome shotgun (WGS) entry which is preliminary data.</text>
</comment>
<organism evidence="1 2">
    <name type="scientific">Russula earlei</name>
    <dbReference type="NCBI Taxonomy" id="71964"/>
    <lineage>
        <taxon>Eukaryota</taxon>
        <taxon>Fungi</taxon>
        <taxon>Dikarya</taxon>
        <taxon>Basidiomycota</taxon>
        <taxon>Agaricomycotina</taxon>
        <taxon>Agaricomycetes</taxon>
        <taxon>Russulales</taxon>
        <taxon>Russulaceae</taxon>
        <taxon>Russula</taxon>
    </lineage>
</organism>
<proteinExistence type="predicted"/>
<protein>
    <submittedName>
        <fullName evidence="1">Uncharacterized protein</fullName>
    </submittedName>
</protein>
<dbReference type="EMBL" id="JAGFNK010000067">
    <property type="protein sequence ID" value="KAI9509323.1"/>
    <property type="molecule type" value="Genomic_DNA"/>
</dbReference>
<gene>
    <name evidence="1" type="ORF">F5148DRAFT_773951</name>
</gene>
<name>A0ACC0UCH6_9AGAM</name>
<evidence type="ECO:0000313" key="2">
    <source>
        <dbReference type="Proteomes" id="UP001207468"/>
    </source>
</evidence>
<evidence type="ECO:0000313" key="1">
    <source>
        <dbReference type="EMBL" id="KAI9509323.1"/>
    </source>
</evidence>
<keyword evidence="2" id="KW-1185">Reference proteome</keyword>
<accession>A0ACC0UCH6</accession>
<dbReference type="Proteomes" id="UP001207468">
    <property type="component" value="Unassembled WGS sequence"/>
</dbReference>